<dbReference type="PRINTS" id="PR00153">
    <property type="entry name" value="CSAPPISMRASE"/>
</dbReference>
<dbReference type="PROSITE" id="PS50082">
    <property type="entry name" value="WD_REPEATS_2"/>
    <property type="match status" value="1"/>
</dbReference>
<dbReference type="Pfam" id="PF00160">
    <property type="entry name" value="Pro_isomerase"/>
    <property type="match status" value="1"/>
</dbReference>
<dbReference type="InterPro" id="IPR044666">
    <property type="entry name" value="Cyclophilin_A-like"/>
</dbReference>
<dbReference type="STRING" id="946362.F2URI0"/>
<feature type="repeat" description="WD" evidence="7">
    <location>
        <begin position="89"/>
        <end position="123"/>
    </location>
</feature>
<sequence length="601" mass="67345">MPVPESDKPKKKRKKRELKHEKLFLEQIPNTTNYEISYMHRDTILDAIVTKTDFVITTSVDGHLKFWKKKSEGGIEFVKHFKAHLAGAITAAAVSADGLLLATGAEDNTIKVYDVPTFDMVNMIQLDDGQVPTTLEWVHNQHDAVSLIACGLRGDSTIRVLNGAGTSDPITTLTFHTAPIVDIRYNPSMNAAVSCDEMGIIEYWAGQADDFGMPKAVAFESKMDTDLFDLMKAKTRPYQMRFAPDGSKFVVTASDHKVRVFEFVTGKLLRVYDESLGYYTEKNQDKPLLSSMEFGRRVASERELDKSPHASKANAVFDETGNFLLYATLLGIKVVNIVTNKCVRVIGASETIRFISVDLYQGKPATGTSAVKSIEMELADNPTLQKDEPDPMVVCTSLNKKRFYIFSRREPDHGTGEIGRDRFNEKPTREEQMAATGQMSEEKLASQVVLHTTFGDIHIKLFPNECPKTVENFVTHARNGYYDNHLFHRVIKGFMIQTGDPFGDGTGGESIWGHDFEDEFHPSLRHDAPYTVSMANSGPNTNGSQFFITVVRTPWLDNKHTVFGRVFKGMEVVQQISTVKTNPKTEKPYDDVKILNITVKS</sequence>
<dbReference type="GeneID" id="16068738"/>
<evidence type="ECO:0000256" key="1">
    <source>
        <dbReference type="ARBA" id="ARBA00000971"/>
    </source>
</evidence>
<evidence type="ECO:0000256" key="2">
    <source>
        <dbReference type="ARBA" id="ARBA00013194"/>
    </source>
</evidence>
<reference evidence="9" key="1">
    <citation type="submission" date="2009-08" db="EMBL/GenBank/DDBJ databases">
        <title>Annotation of Salpingoeca rosetta.</title>
        <authorList>
            <consortium name="The Broad Institute Genome Sequencing Platform"/>
            <person name="Russ C."/>
            <person name="Cuomo C."/>
            <person name="Burger G."/>
            <person name="Gray M.W."/>
            <person name="Holland P.W.H."/>
            <person name="King N."/>
            <person name="Lang F.B.F."/>
            <person name="Roger A.J."/>
            <person name="Ruiz-Trillo I."/>
            <person name="Young S.K."/>
            <person name="Zeng Q."/>
            <person name="Gargeya S."/>
            <person name="Alvarado L."/>
            <person name="Berlin A."/>
            <person name="Chapman S.B."/>
            <person name="Chen Z."/>
            <person name="Freedman E."/>
            <person name="Gellesch M."/>
            <person name="Goldberg J."/>
            <person name="Griggs A."/>
            <person name="Gujja S."/>
            <person name="Heilman E."/>
            <person name="Heiman D."/>
            <person name="Howarth C."/>
            <person name="Mehta T."/>
            <person name="Neiman D."/>
            <person name="Pearson M."/>
            <person name="Roberts A."/>
            <person name="Saif S."/>
            <person name="Shea T."/>
            <person name="Shenoy N."/>
            <person name="Sisk P."/>
            <person name="Stolte C."/>
            <person name="Sykes S."/>
            <person name="White J."/>
            <person name="Yandava C."/>
            <person name="Haas B."/>
            <person name="Nusbaum C."/>
            <person name="Birren B."/>
        </authorList>
    </citation>
    <scope>NUCLEOTIDE SEQUENCE [LARGE SCALE GENOMIC DNA]</scope>
    <source>
        <strain evidence="9">ATCC 50818</strain>
    </source>
</reference>
<keyword evidence="10" id="KW-1185">Reference proteome</keyword>
<evidence type="ECO:0000259" key="8">
    <source>
        <dbReference type="PROSITE" id="PS50072"/>
    </source>
</evidence>
<dbReference type="OrthoDB" id="10264753at2759"/>
<gene>
    <name evidence="9" type="ORF">PTSG_10832</name>
</gene>
<dbReference type="Pfam" id="PF00400">
    <property type="entry name" value="WD40"/>
    <property type="match status" value="1"/>
</dbReference>
<dbReference type="KEGG" id="sre:PTSG_10832"/>
<dbReference type="InterPro" id="IPR015943">
    <property type="entry name" value="WD40/YVTN_repeat-like_dom_sf"/>
</dbReference>
<name>F2URI0_SALR5</name>
<dbReference type="PANTHER" id="PTHR45625">
    <property type="entry name" value="PEPTIDYL-PROLYL CIS-TRANS ISOMERASE-RELATED"/>
    <property type="match status" value="1"/>
</dbReference>
<dbReference type="EMBL" id="GL832991">
    <property type="protein sequence ID" value="EGD80149.1"/>
    <property type="molecule type" value="Genomic_DNA"/>
</dbReference>
<evidence type="ECO:0000313" key="9">
    <source>
        <dbReference type="EMBL" id="EGD80149.1"/>
    </source>
</evidence>
<evidence type="ECO:0000256" key="7">
    <source>
        <dbReference type="PROSITE-ProRule" id="PRU00221"/>
    </source>
</evidence>
<organism evidence="10">
    <name type="scientific">Salpingoeca rosetta (strain ATCC 50818 / BSB-021)</name>
    <dbReference type="NCBI Taxonomy" id="946362"/>
    <lineage>
        <taxon>Eukaryota</taxon>
        <taxon>Choanoflagellata</taxon>
        <taxon>Craspedida</taxon>
        <taxon>Salpingoecidae</taxon>
        <taxon>Salpingoeca</taxon>
    </lineage>
</organism>
<keyword evidence="3 7" id="KW-0853">WD repeat</keyword>
<dbReference type="Proteomes" id="UP000007799">
    <property type="component" value="Unassembled WGS sequence"/>
</dbReference>
<dbReference type="EC" id="5.2.1.8" evidence="2"/>
<dbReference type="PROSITE" id="PS50072">
    <property type="entry name" value="CSA_PPIASE_2"/>
    <property type="match status" value="1"/>
</dbReference>
<evidence type="ECO:0000256" key="6">
    <source>
        <dbReference type="ARBA" id="ARBA00023235"/>
    </source>
</evidence>
<dbReference type="Gene3D" id="2.130.10.10">
    <property type="entry name" value="YVTN repeat-like/Quinoprotein amine dehydrogenase"/>
    <property type="match status" value="1"/>
</dbReference>
<evidence type="ECO:0000256" key="4">
    <source>
        <dbReference type="ARBA" id="ARBA00022737"/>
    </source>
</evidence>
<dbReference type="GO" id="GO:0005634">
    <property type="term" value="C:nucleus"/>
    <property type="evidence" value="ECO:0007669"/>
    <property type="project" value="UniProtKB-ARBA"/>
</dbReference>
<dbReference type="Gene3D" id="2.40.100.10">
    <property type="entry name" value="Cyclophilin-like"/>
    <property type="match status" value="1"/>
</dbReference>
<dbReference type="CDD" id="cd01927">
    <property type="entry name" value="cyclophilin_WD40"/>
    <property type="match status" value="1"/>
</dbReference>
<evidence type="ECO:0000256" key="5">
    <source>
        <dbReference type="ARBA" id="ARBA00023110"/>
    </source>
</evidence>
<protein>
    <recommendedName>
        <fullName evidence="2">peptidylprolyl isomerase</fullName>
        <ecNumber evidence="2">5.2.1.8</ecNumber>
    </recommendedName>
</protein>
<dbReference type="RefSeq" id="XP_004988211.1">
    <property type="nucleotide sequence ID" value="XM_004988154.1"/>
</dbReference>
<evidence type="ECO:0000313" key="10">
    <source>
        <dbReference type="Proteomes" id="UP000007799"/>
    </source>
</evidence>
<accession>F2URI0</accession>
<dbReference type="SUPFAM" id="SSF50978">
    <property type="entry name" value="WD40 repeat-like"/>
    <property type="match status" value="1"/>
</dbReference>
<dbReference type="GO" id="GO:0003755">
    <property type="term" value="F:peptidyl-prolyl cis-trans isomerase activity"/>
    <property type="evidence" value="ECO:0007669"/>
    <property type="project" value="UniProtKB-KW"/>
</dbReference>
<dbReference type="OMA" id="GMVEYWR"/>
<dbReference type="eggNOG" id="KOG0882">
    <property type="taxonomic scope" value="Eukaryota"/>
</dbReference>
<dbReference type="PANTHER" id="PTHR45625:SF4">
    <property type="entry name" value="PEPTIDYLPROLYL ISOMERASE DOMAIN AND WD REPEAT-CONTAINING PROTEIN 1"/>
    <property type="match status" value="1"/>
</dbReference>
<keyword evidence="4" id="KW-0677">Repeat</keyword>
<dbReference type="FunCoup" id="F2URI0">
    <property type="interactions" value="1405"/>
</dbReference>
<dbReference type="FunFam" id="2.40.100.10:FF:000003">
    <property type="entry name" value="Peptidylprolyl isomerase domain and WD repeat-containing 1"/>
    <property type="match status" value="1"/>
</dbReference>
<proteinExistence type="predicted"/>
<dbReference type="InterPro" id="IPR029000">
    <property type="entry name" value="Cyclophilin-like_dom_sf"/>
</dbReference>
<dbReference type="SUPFAM" id="SSF50891">
    <property type="entry name" value="Cyclophilin-like"/>
    <property type="match status" value="1"/>
</dbReference>
<dbReference type="InterPro" id="IPR002130">
    <property type="entry name" value="Cyclophilin-type_PPIase_dom"/>
</dbReference>
<dbReference type="InterPro" id="IPR001680">
    <property type="entry name" value="WD40_rpt"/>
</dbReference>
<feature type="domain" description="PPIase cyclophilin-type" evidence="8">
    <location>
        <begin position="444"/>
        <end position="599"/>
    </location>
</feature>
<keyword evidence="6 9" id="KW-0413">Isomerase</keyword>
<dbReference type="AlphaFoldDB" id="F2URI0"/>
<evidence type="ECO:0000256" key="3">
    <source>
        <dbReference type="ARBA" id="ARBA00022574"/>
    </source>
</evidence>
<dbReference type="InterPro" id="IPR036322">
    <property type="entry name" value="WD40_repeat_dom_sf"/>
</dbReference>
<keyword evidence="5" id="KW-0697">Rotamase</keyword>
<dbReference type="InParanoid" id="F2URI0"/>
<dbReference type="SMART" id="SM00320">
    <property type="entry name" value="WD40"/>
    <property type="match status" value="4"/>
</dbReference>
<comment type="catalytic activity">
    <reaction evidence="1">
        <text>[protein]-peptidylproline (omega=180) = [protein]-peptidylproline (omega=0)</text>
        <dbReference type="Rhea" id="RHEA:16237"/>
        <dbReference type="Rhea" id="RHEA-COMP:10747"/>
        <dbReference type="Rhea" id="RHEA-COMP:10748"/>
        <dbReference type="ChEBI" id="CHEBI:83833"/>
        <dbReference type="ChEBI" id="CHEBI:83834"/>
        <dbReference type="EC" id="5.2.1.8"/>
    </reaction>
</comment>